<dbReference type="PRINTS" id="PR02039">
    <property type="entry name" value="SPLICEFRBRR1"/>
</dbReference>
<dbReference type="Pfam" id="PF04938">
    <property type="entry name" value="SIP1"/>
    <property type="match status" value="1"/>
</dbReference>
<accession>A0ABP1CZR2</accession>
<comment type="similarity">
    <text evidence="1">Belongs to the gemin-2 family.</text>
</comment>
<gene>
    <name evidence="3" type="ORF">GFSPODELE1_LOCUS3449</name>
</gene>
<dbReference type="InterPro" id="IPR023251">
    <property type="entry name" value="Brr1"/>
</dbReference>
<keyword evidence="4" id="KW-1185">Reference proteome</keyword>
<dbReference type="PANTHER" id="PTHR12794">
    <property type="entry name" value="GEMIN2"/>
    <property type="match status" value="1"/>
</dbReference>
<organism evidence="3 4">
    <name type="scientific">Somion occarium</name>
    <dbReference type="NCBI Taxonomy" id="3059160"/>
    <lineage>
        <taxon>Eukaryota</taxon>
        <taxon>Fungi</taxon>
        <taxon>Dikarya</taxon>
        <taxon>Basidiomycota</taxon>
        <taxon>Agaricomycotina</taxon>
        <taxon>Agaricomycetes</taxon>
        <taxon>Polyporales</taxon>
        <taxon>Cerrenaceae</taxon>
        <taxon>Somion</taxon>
    </lineage>
</organism>
<feature type="compositionally biased region" description="Basic residues" evidence="2">
    <location>
        <begin position="154"/>
        <end position="168"/>
    </location>
</feature>
<proteinExistence type="inferred from homology"/>
<protein>
    <submittedName>
        <fullName evidence="3">Uncharacterized protein</fullName>
    </submittedName>
</protein>
<name>A0ABP1CZR2_9APHY</name>
<evidence type="ECO:0000313" key="4">
    <source>
        <dbReference type="Proteomes" id="UP001497453"/>
    </source>
</evidence>
<dbReference type="Gene3D" id="1.20.58.1070">
    <property type="match status" value="1"/>
</dbReference>
<reference evidence="4" key="1">
    <citation type="submission" date="2024-04" db="EMBL/GenBank/DDBJ databases">
        <authorList>
            <person name="Shaw F."/>
            <person name="Minotto A."/>
        </authorList>
    </citation>
    <scope>NUCLEOTIDE SEQUENCE [LARGE SCALE GENOMIC DNA]</scope>
</reference>
<dbReference type="InterPro" id="IPR035426">
    <property type="entry name" value="Gemin2/Brr1"/>
</dbReference>
<evidence type="ECO:0000313" key="3">
    <source>
        <dbReference type="EMBL" id="CAL1701147.1"/>
    </source>
</evidence>
<dbReference type="EMBL" id="OZ037945">
    <property type="protein sequence ID" value="CAL1701147.1"/>
    <property type="molecule type" value="Genomic_DNA"/>
</dbReference>
<dbReference type="Proteomes" id="UP001497453">
    <property type="component" value="Chromosome 2"/>
</dbReference>
<feature type="region of interest" description="Disordered" evidence="2">
    <location>
        <begin position="1"/>
        <end position="24"/>
    </location>
</feature>
<evidence type="ECO:0000256" key="1">
    <source>
        <dbReference type="ARBA" id="ARBA00025758"/>
    </source>
</evidence>
<dbReference type="PANTHER" id="PTHR12794:SF0">
    <property type="entry name" value="GEM-ASSOCIATED PROTEIN 2"/>
    <property type="match status" value="1"/>
</dbReference>
<evidence type="ECO:0000256" key="2">
    <source>
        <dbReference type="SAM" id="MobiDB-lite"/>
    </source>
</evidence>
<sequence>MASAIKRKWTEIDNSDDEEPSLGRQALPVAKLPNDFDGTPLDGLQYLFTVRRDSKLLPHVTRVPNPYEVEEKPPTESVQTETISVGRDYLPSQEWQDLFLRRFKNFRQNTLQSTIHVHVPIAGPSKKIIPDKKERDAWWAFLSGKPESEWNPPKKPKVPKSQKSRGKGMRGFSDDTYDNVSQTASSCSHTWTVTDTGEVELAEQSVLSQSPSLLDQAFPPDKRSVLGTVKTSPPAKLLQREPTPTLLRGIDHRYSLHLLMYFTHWINLHMEQPHPRTSRMTETHARWMFALLSRVEDYVSADEMSLLRSLARACMALLKERLQQRQDGEPPSSDEDEELSVSSCWMIITAVTGIWGQRDLWMDVENEYTKYNWPEARM</sequence>
<feature type="region of interest" description="Disordered" evidence="2">
    <location>
        <begin position="149"/>
        <end position="177"/>
    </location>
</feature>